<organism evidence="2 3">
    <name type="scientific">candidate division MSBL1 archaeon SCGC-AAA259E17</name>
    <dbReference type="NCBI Taxonomy" id="1698263"/>
    <lineage>
        <taxon>Archaea</taxon>
        <taxon>Methanobacteriati</taxon>
        <taxon>Methanobacteriota</taxon>
        <taxon>candidate division MSBL1</taxon>
    </lineage>
</organism>
<name>A0A133UF03_9EURY</name>
<keyword evidence="3" id="KW-1185">Reference proteome</keyword>
<protein>
    <submittedName>
        <fullName evidence="2">Uncharacterized protein</fullName>
    </submittedName>
</protein>
<accession>A0A133UF03</accession>
<feature type="transmembrane region" description="Helical" evidence="1">
    <location>
        <begin position="59"/>
        <end position="78"/>
    </location>
</feature>
<gene>
    <name evidence="2" type="ORF">AKJ64_02365</name>
</gene>
<feature type="transmembrane region" description="Helical" evidence="1">
    <location>
        <begin position="231"/>
        <end position="253"/>
    </location>
</feature>
<dbReference type="Proteomes" id="UP000070373">
    <property type="component" value="Unassembled WGS sequence"/>
</dbReference>
<sequence length="257" mass="29006">MKSPMRLGCNMDSLNHLLFAVLLVTPAGLSSYRLTGKIVLCYGATVGIGYSIFGLSMNFIHFTDLVAGLLILYILYLAWVKKKPFFKLFMLATATVIIAGQSHGADQLLGLFAEVPSKSCSLRPHNLWHTPIFAFLLSVIATLLIPRLLNLVRKGASKFRDVQWSKFDLKFVPLLASTYLGYLLHVFADTITYDFDVWWAFPLSDINFSLYQLADAGKLLAGDPTNPWGWWYFYLTPSLVVCAIIFVFLIYLIRKNE</sequence>
<feature type="transmembrane region" description="Helical" evidence="1">
    <location>
        <begin position="132"/>
        <end position="150"/>
    </location>
</feature>
<evidence type="ECO:0000256" key="1">
    <source>
        <dbReference type="SAM" id="Phobius"/>
    </source>
</evidence>
<evidence type="ECO:0000313" key="2">
    <source>
        <dbReference type="EMBL" id="KXA92750.1"/>
    </source>
</evidence>
<keyword evidence="1" id="KW-0812">Transmembrane</keyword>
<proteinExistence type="predicted"/>
<keyword evidence="1" id="KW-1133">Transmembrane helix</keyword>
<reference evidence="2 3" key="1">
    <citation type="journal article" date="2016" name="Sci. Rep.">
        <title>Metabolic traits of an uncultured archaeal lineage -MSBL1- from brine pools of the Red Sea.</title>
        <authorList>
            <person name="Mwirichia R."/>
            <person name="Alam I."/>
            <person name="Rashid M."/>
            <person name="Vinu M."/>
            <person name="Ba-Alawi W."/>
            <person name="Anthony Kamau A."/>
            <person name="Kamanda Ngugi D."/>
            <person name="Goker M."/>
            <person name="Klenk H.P."/>
            <person name="Bajic V."/>
            <person name="Stingl U."/>
        </authorList>
    </citation>
    <scope>NUCLEOTIDE SEQUENCE [LARGE SCALE GENOMIC DNA]</scope>
    <source>
        <strain evidence="2">SCGC-AAA259E17</strain>
    </source>
</reference>
<comment type="caution">
    <text evidence="2">The sequence shown here is derived from an EMBL/GenBank/DDBJ whole genome shotgun (WGS) entry which is preliminary data.</text>
</comment>
<feature type="transmembrane region" description="Helical" evidence="1">
    <location>
        <begin position="85"/>
        <end position="102"/>
    </location>
</feature>
<feature type="transmembrane region" description="Helical" evidence="1">
    <location>
        <begin position="171"/>
        <end position="188"/>
    </location>
</feature>
<evidence type="ECO:0000313" key="3">
    <source>
        <dbReference type="Proteomes" id="UP000070373"/>
    </source>
</evidence>
<dbReference type="EMBL" id="LHXN01000033">
    <property type="protein sequence ID" value="KXA92750.1"/>
    <property type="molecule type" value="Genomic_DNA"/>
</dbReference>
<keyword evidence="1" id="KW-0472">Membrane</keyword>
<dbReference type="AlphaFoldDB" id="A0A133UF03"/>